<protein>
    <submittedName>
        <fullName evidence="2">DUF2490 domain-containing protein</fullName>
    </submittedName>
</protein>
<evidence type="ECO:0000256" key="1">
    <source>
        <dbReference type="SAM" id="SignalP"/>
    </source>
</evidence>
<evidence type="ECO:0000313" key="3">
    <source>
        <dbReference type="Proteomes" id="UP000283522"/>
    </source>
</evidence>
<feature type="signal peptide" evidence="1">
    <location>
        <begin position="1"/>
        <end position="24"/>
    </location>
</feature>
<reference evidence="2 3" key="1">
    <citation type="submission" date="2018-09" db="EMBL/GenBank/DDBJ databases">
        <authorList>
            <person name="Wang X."/>
            <person name="Du Z."/>
        </authorList>
    </citation>
    <scope>NUCLEOTIDE SEQUENCE [LARGE SCALE GENOMIC DNA]</scope>
    <source>
        <strain evidence="2 3">N3</strain>
    </source>
</reference>
<dbReference type="EMBL" id="QXML01000006">
    <property type="protein sequence ID" value="RIW14528.1"/>
    <property type="molecule type" value="Genomic_DNA"/>
</dbReference>
<dbReference type="AlphaFoldDB" id="A0A418PQE8"/>
<accession>A0A418PQE8</accession>
<evidence type="ECO:0000313" key="2">
    <source>
        <dbReference type="EMBL" id="RIW14528.1"/>
    </source>
</evidence>
<gene>
    <name evidence="2" type="ORF">D0X99_13310</name>
</gene>
<keyword evidence="1" id="KW-0732">Signal</keyword>
<dbReference type="Pfam" id="PF10677">
    <property type="entry name" value="DUF2490"/>
    <property type="match status" value="1"/>
</dbReference>
<feature type="chain" id="PRO_5019262577" evidence="1">
    <location>
        <begin position="25"/>
        <end position="269"/>
    </location>
</feature>
<sequence length="269" mass="30966">MRNFITPFFLLALGLCLSPKIASAQYETRIWNSYSIGAPLTENLDIKGSFLKSIDPTGQEIETAFNWYALKLGYQINKDWALDLGTAWMTVPSANRTTNRIFVEGTHRLKLDKKFVLRNSLQFEAHNNQEPRFDYRFILSSRIGLRKRLDFLNVAPSLTYSLFYNIGGAPVRYFNEQGEEFAREAANGFHRGRITANFNFKISDPIRLSLYYTNQHEFNLVFSETNKINVPNPNTGRIQRPFNNQHIIGIALSYQFKGLNGEGFLPINF</sequence>
<comment type="caution">
    <text evidence="2">The sequence shown here is derived from an EMBL/GenBank/DDBJ whole genome shotgun (WGS) entry which is preliminary data.</text>
</comment>
<proteinExistence type="predicted"/>
<name>A0A418PQE8_9BACT</name>
<dbReference type="Proteomes" id="UP000283522">
    <property type="component" value="Unassembled WGS sequence"/>
</dbReference>
<dbReference type="InterPro" id="IPR019619">
    <property type="entry name" value="DUF2490"/>
</dbReference>
<keyword evidence="3" id="KW-1185">Reference proteome</keyword>
<dbReference type="OrthoDB" id="820770at2"/>
<dbReference type="RefSeq" id="WP_119478326.1">
    <property type="nucleotide sequence ID" value="NZ_QXML01000006.1"/>
</dbReference>
<organism evidence="2 3">
    <name type="scientific">Algoriphagus lacus</name>
    <dbReference type="NCBI Taxonomy" id="2056311"/>
    <lineage>
        <taxon>Bacteria</taxon>
        <taxon>Pseudomonadati</taxon>
        <taxon>Bacteroidota</taxon>
        <taxon>Cytophagia</taxon>
        <taxon>Cytophagales</taxon>
        <taxon>Cyclobacteriaceae</taxon>
        <taxon>Algoriphagus</taxon>
    </lineage>
</organism>